<dbReference type="Gene3D" id="1.10.30.50">
    <property type="match status" value="1"/>
</dbReference>
<dbReference type="STRING" id="1798705.A2563_00595"/>
<gene>
    <name evidence="1" type="ORF">A2563_00595</name>
</gene>
<dbReference type="EMBL" id="MFRA01000008">
    <property type="protein sequence ID" value="OGH92074.1"/>
    <property type="molecule type" value="Genomic_DNA"/>
</dbReference>
<evidence type="ECO:0000313" key="2">
    <source>
        <dbReference type="Proteomes" id="UP000176634"/>
    </source>
</evidence>
<name>A0A1F6P805_9BACT</name>
<dbReference type="AlphaFoldDB" id="A0A1F6P805"/>
<evidence type="ECO:0008006" key="3">
    <source>
        <dbReference type="Google" id="ProtNLM"/>
    </source>
</evidence>
<proteinExistence type="predicted"/>
<accession>A0A1F6P805</accession>
<reference evidence="1 2" key="1">
    <citation type="journal article" date="2016" name="Nat. Commun.">
        <title>Thousands of microbial genomes shed light on interconnected biogeochemical processes in an aquifer system.</title>
        <authorList>
            <person name="Anantharaman K."/>
            <person name="Brown C.T."/>
            <person name="Hug L.A."/>
            <person name="Sharon I."/>
            <person name="Castelle C.J."/>
            <person name="Probst A.J."/>
            <person name="Thomas B.C."/>
            <person name="Singh A."/>
            <person name="Wilkins M.J."/>
            <person name="Karaoz U."/>
            <person name="Brodie E.L."/>
            <person name="Williams K.H."/>
            <person name="Hubbard S.S."/>
            <person name="Banfield J.F."/>
        </authorList>
    </citation>
    <scope>NUCLEOTIDE SEQUENCE [LARGE SCALE GENOMIC DNA]</scope>
</reference>
<dbReference type="Proteomes" id="UP000176634">
    <property type="component" value="Unassembled WGS sequence"/>
</dbReference>
<sequence length="244" mass="28238">MPKFINQKCVHCLRYCEFLTQDHIFPKAWYPESTPVNIEKWTAPSCKKCNASLGEIEDDFLTRLGTSIETNDSVAKVIGMKAINAMIPNPSDNPRDFGRKQKTLFRMLEDMKPCTGPSKDMLVHANHWHKPGEGLQIRIPQKKLVILVKKIVRGLEFKLHSRLVEVGRRIWVYRPTQDNPQLDITINRFKALLAKEPISVNCGPGFIVSYGINPYNKGHIIYKILIWNHFEFWAEIVPNKMIRK</sequence>
<comment type="caution">
    <text evidence="1">The sequence shown here is derived from an EMBL/GenBank/DDBJ whole genome shotgun (WGS) entry which is preliminary data.</text>
</comment>
<organism evidence="1 2">
    <name type="scientific">Candidatus Magasanikbacteria bacterium RIFOXYD1_FULL_40_23</name>
    <dbReference type="NCBI Taxonomy" id="1798705"/>
    <lineage>
        <taxon>Bacteria</taxon>
        <taxon>Candidatus Magasanikiibacteriota</taxon>
    </lineage>
</organism>
<evidence type="ECO:0000313" key="1">
    <source>
        <dbReference type="EMBL" id="OGH92074.1"/>
    </source>
</evidence>
<protein>
    <recommendedName>
        <fullName evidence="3">HNH endonuclease 5 domain-containing protein</fullName>
    </recommendedName>
</protein>